<feature type="domain" description="Rad26-like N-terminal" evidence="4">
    <location>
        <begin position="345"/>
        <end position="390"/>
    </location>
</feature>
<dbReference type="HOGENOM" id="CLU_013058_1_0_1"/>
<dbReference type="InterPro" id="IPR048379">
    <property type="entry name" value="Rad26-like_C"/>
</dbReference>
<organism evidence="5 6">
    <name type="scientific">Oidiodendron maius (strain Zn)</name>
    <dbReference type="NCBI Taxonomy" id="913774"/>
    <lineage>
        <taxon>Eukaryota</taxon>
        <taxon>Fungi</taxon>
        <taxon>Dikarya</taxon>
        <taxon>Ascomycota</taxon>
        <taxon>Pezizomycotina</taxon>
        <taxon>Leotiomycetes</taxon>
        <taxon>Leotiomycetes incertae sedis</taxon>
        <taxon>Myxotrichaceae</taxon>
        <taxon>Oidiodendron</taxon>
    </lineage>
</organism>
<protein>
    <recommendedName>
        <fullName evidence="7">DNA repair protein Rad26</fullName>
    </recommendedName>
</protein>
<gene>
    <name evidence="5" type="ORF">OIDMADRAFT_200238</name>
</gene>
<evidence type="ECO:0000259" key="3">
    <source>
        <dbReference type="Pfam" id="PF21046"/>
    </source>
</evidence>
<accession>A0A0C3CNF1</accession>
<dbReference type="OrthoDB" id="5245063at2759"/>
<feature type="domain" description="Rad26-like C-terminal" evidence="3">
    <location>
        <begin position="660"/>
        <end position="723"/>
    </location>
</feature>
<reference evidence="6" key="2">
    <citation type="submission" date="2015-01" db="EMBL/GenBank/DDBJ databases">
        <title>Evolutionary Origins and Diversification of the Mycorrhizal Mutualists.</title>
        <authorList>
            <consortium name="DOE Joint Genome Institute"/>
            <consortium name="Mycorrhizal Genomics Consortium"/>
            <person name="Kohler A."/>
            <person name="Kuo A."/>
            <person name="Nagy L.G."/>
            <person name="Floudas D."/>
            <person name="Copeland A."/>
            <person name="Barry K.W."/>
            <person name="Cichocki N."/>
            <person name="Veneault-Fourrey C."/>
            <person name="LaButti K."/>
            <person name="Lindquist E.A."/>
            <person name="Lipzen A."/>
            <person name="Lundell T."/>
            <person name="Morin E."/>
            <person name="Murat C."/>
            <person name="Riley R."/>
            <person name="Ohm R."/>
            <person name="Sun H."/>
            <person name="Tunlid A."/>
            <person name="Henrissat B."/>
            <person name="Grigoriev I.V."/>
            <person name="Hibbett D.S."/>
            <person name="Martin F."/>
        </authorList>
    </citation>
    <scope>NUCLEOTIDE SEQUENCE [LARGE SCALE GENOMIC DNA]</scope>
    <source>
        <strain evidence="6">Zn</strain>
    </source>
</reference>
<dbReference type="AlphaFoldDB" id="A0A0C3CNF1"/>
<dbReference type="EMBL" id="KN832877">
    <property type="protein sequence ID" value="KIN00584.1"/>
    <property type="molecule type" value="Genomic_DNA"/>
</dbReference>
<evidence type="ECO:0000259" key="2">
    <source>
        <dbReference type="Pfam" id="PF12331"/>
    </source>
</evidence>
<evidence type="ECO:0000259" key="4">
    <source>
        <dbReference type="Pfam" id="PF21048"/>
    </source>
</evidence>
<feature type="region of interest" description="Disordered" evidence="1">
    <location>
        <begin position="35"/>
        <end position="58"/>
    </location>
</feature>
<evidence type="ECO:0008006" key="7">
    <source>
        <dbReference type="Google" id="ProtNLM"/>
    </source>
</evidence>
<evidence type="ECO:0000256" key="1">
    <source>
        <dbReference type="SAM" id="MobiDB-lite"/>
    </source>
</evidence>
<keyword evidence="6" id="KW-1185">Reference proteome</keyword>
<name>A0A0C3CNF1_OIDMZ</name>
<evidence type="ECO:0000313" key="5">
    <source>
        <dbReference type="EMBL" id="KIN00584.1"/>
    </source>
</evidence>
<feature type="region of interest" description="Disordered" evidence="1">
    <location>
        <begin position="1"/>
        <end position="23"/>
    </location>
</feature>
<dbReference type="Proteomes" id="UP000054321">
    <property type="component" value="Unassembled WGS sequence"/>
</dbReference>
<sequence length="729" mass="81852">MAAHADRESNFSDDDLDDLPPNTLAELENNAIRLTQAAHTHGGPDVLPSSDYGEDFDDEDLDDAVVIDEARSAPAIVPALHRQPLSQTSQRDQQFLHRRPYGNASHASIQRQEALLHQPGRDRLPSPAVLPRKPAPLRQGSQTQATDEAALLRSQLEETRRELAALKRDNYTRTGEIAIVRSQLERQAKERERERAALQKAGEEKLANQRKELEAAQIAARAAVTERDFIKQDLLEVQRAQNVNKAAEKRDIGIITPKKKKALPHRDGFDDDEVDVLSPSKLSPSKFKNRIGTPTKAAKRKRKAVDSPIAPLDVIQTEEKPEQKLPISEEGIAAKLYVQDDRFDFLGTMLDHRPYRDHPRTIEELGKHALPSASKESFESIILGQIPTLGRGRPPNDLPIEFCELLISLWRKSFEEKYYAPIYLFIDMLTLALEMKTLAIAPYIIDALVPIAQLTADLVAIPRFGTKSSAPYDEDINPSSCLAILHLAALGCMNDTSDMKRFWRLMRWDFILLILSTNQPTEDFEMMLRLLSTSVFHDTFGMIAPDDPHTQQKNTGYIIDRLTYPLFEIPYMPTGTDKVPADVLLHLRLEILRLLMSMTRSPYASLALASHPNAVGRLVSLMSDELDVLYDYCAGHESSALILTLSTRLLYYLVTTYELDMQSKLASIHGGSQKYLLVLSRLNFAEDDLVLESGIDMDVQSLALEMLNLKVTPEEVDEVNGAFAGCLRE</sequence>
<evidence type="ECO:0000313" key="6">
    <source>
        <dbReference type="Proteomes" id="UP000054321"/>
    </source>
</evidence>
<feature type="region of interest" description="Disordered" evidence="1">
    <location>
        <begin position="118"/>
        <end position="146"/>
    </location>
</feature>
<reference evidence="5 6" key="1">
    <citation type="submission" date="2014-04" db="EMBL/GenBank/DDBJ databases">
        <authorList>
            <consortium name="DOE Joint Genome Institute"/>
            <person name="Kuo A."/>
            <person name="Martino E."/>
            <person name="Perotto S."/>
            <person name="Kohler A."/>
            <person name="Nagy L.G."/>
            <person name="Floudas D."/>
            <person name="Copeland A."/>
            <person name="Barry K.W."/>
            <person name="Cichocki N."/>
            <person name="Veneault-Fourrey C."/>
            <person name="LaButti K."/>
            <person name="Lindquist E.A."/>
            <person name="Lipzen A."/>
            <person name="Lundell T."/>
            <person name="Morin E."/>
            <person name="Murat C."/>
            <person name="Sun H."/>
            <person name="Tunlid A."/>
            <person name="Henrissat B."/>
            <person name="Grigoriev I.V."/>
            <person name="Hibbett D.S."/>
            <person name="Martin F."/>
            <person name="Nordberg H.P."/>
            <person name="Cantor M.N."/>
            <person name="Hua S.X."/>
        </authorList>
    </citation>
    <scope>NUCLEOTIDE SEQUENCE [LARGE SCALE GENOMIC DNA]</scope>
    <source>
        <strain evidence="5 6">Zn</strain>
    </source>
</reference>
<feature type="domain" description="Rad26-like helical repeats" evidence="2">
    <location>
        <begin position="451"/>
        <end position="654"/>
    </location>
</feature>
<dbReference type="Pfam" id="PF21048">
    <property type="entry name" value="Rad26-like_N"/>
    <property type="match status" value="1"/>
</dbReference>
<dbReference type="InterPro" id="IPR022093">
    <property type="entry name" value="Rad26-like_helical"/>
</dbReference>
<feature type="compositionally biased region" description="Basic and acidic residues" evidence="1">
    <location>
        <begin position="1"/>
        <end position="10"/>
    </location>
</feature>
<dbReference type="InParanoid" id="A0A0C3CNF1"/>
<dbReference type="InterPro" id="IPR048380">
    <property type="entry name" value="Rad26-like_N"/>
</dbReference>
<dbReference type="Pfam" id="PF21046">
    <property type="entry name" value="Rad26-like_C"/>
    <property type="match status" value="1"/>
</dbReference>
<dbReference type="STRING" id="913774.A0A0C3CNF1"/>
<proteinExistence type="predicted"/>
<dbReference type="Pfam" id="PF12331">
    <property type="entry name" value="Rad26-like_helical_rpts"/>
    <property type="match status" value="1"/>
</dbReference>